<dbReference type="SUPFAM" id="SSF46689">
    <property type="entry name" value="Homeodomain-like"/>
    <property type="match status" value="1"/>
</dbReference>
<dbReference type="RefSeq" id="WP_060591434.1">
    <property type="nucleotide sequence ID" value="NZ_CP031418.1"/>
</dbReference>
<sequence>MGIQSRRERERAERHRLIVDTARELAETEGWDAVTVRKLADRIEYSQPVLYSHFAGKRAIVTAVALDGIAELAEALHRARTSAPDAPAALAAVARAYTDFAASHPALYDAMFSQPTDLTFGEGAPEPLRAAFAELVATFAPFAAATDVETLTETVWSTLHGLASLERDARLRPGLREQRLDILERWLTGA</sequence>
<dbReference type="InterPro" id="IPR025996">
    <property type="entry name" value="MT1864/Rv1816-like_C"/>
</dbReference>
<dbReference type="SUPFAM" id="SSF48498">
    <property type="entry name" value="Tetracyclin repressor-like, C-terminal domain"/>
    <property type="match status" value="1"/>
</dbReference>
<evidence type="ECO:0000259" key="5">
    <source>
        <dbReference type="PROSITE" id="PS50977"/>
    </source>
</evidence>
<reference evidence="7" key="1">
    <citation type="submission" date="2015-03" db="EMBL/GenBank/DDBJ databases">
        <authorList>
            <consortium name="Pathogen Informatics"/>
        </authorList>
    </citation>
    <scope>NUCLEOTIDE SEQUENCE [LARGE SCALE GENOMIC DNA]</scope>
    <source>
        <strain evidence="7">NCTC11134</strain>
    </source>
</reference>
<dbReference type="InterPro" id="IPR001647">
    <property type="entry name" value="HTH_TetR"/>
</dbReference>
<dbReference type="GO" id="GO:0003700">
    <property type="term" value="F:DNA-binding transcription factor activity"/>
    <property type="evidence" value="ECO:0007669"/>
    <property type="project" value="TreeGrafter"/>
</dbReference>
<keyword evidence="3" id="KW-0804">Transcription</keyword>
<dbReference type="PANTHER" id="PTHR30055:SF234">
    <property type="entry name" value="HTH-TYPE TRANSCRIPTIONAL REGULATOR BETI"/>
    <property type="match status" value="1"/>
</dbReference>
<evidence type="ECO:0000256" key="1">
    <source>
        <dbReference type="ARBA" id="ARBA00023015"/>
    </source>
</evidence>
<feature type="domain" description="HTH tetR-type" evidence="5">
    <location>
        <begin position="12"/>
        <end position="72"/>
    </location>
</feature>
<dbReference type="EMBL" id="LN868938">
    <property type="protein sequence ID" value="CRY75672.1"/>
    <property type="molecule type" value="Genomic_DNA"/>
</dbReference>
<dbReference type="Pfam" id="PF13305">
    <property type="entry name" value="TetR_C_33"/>
    <property type="match status" value="1"/>
</dbReference>
<dbReference type="GO" id="GO:0000976">
    <property type="term" value="F:transcription cis-regulatory region binding"/>
    <property type="evidence" value="ECO:0007669"/>
    <property type="project" value="TreeGrafter"/>
</dbReference>
<evidence type="ECO:0000256" key="3">
    <source>
        <dbReference type="ARBA" id="ARBA00023163"/>
    </source>
</evidence>
<proteinExistence type="predicted"/>
<dbReference type="AlphaFoldDB" id="A0A0H5NKL0"/>
<accession>A0A0H5NKL0</accession>
<dbReference type="Pfam" id="PF00440">
    <property type="entry name" value="TetR_N"/>
    <property type="match status" value="1"/>
</dbReference>
<dbReference type="PROSITE" id="PS50977">
    <property type="entry name" value="HTH_TETR_2"/>
    <property type="match status" value="1"/>
</dbReference>
<dbReference type="InterPro" id="IPR036271">
    <property type="entry name" value="Tet_transcr_reg_TetR-rel_C_sf"/>
</dbReference>
<evidence type="ECO:0000313" key="6">
    <source>
        <dbReference type="EMBL" id="CRY75672.1"/>
    </source>
</evidence>
<evidence type="ECO:0000313" key="7">
    <source>
        <dbReference type="Proteomes" id="UP000057820"/>
    </source>
</evidence>
<dbReference type="Gene3D" id="1.10.357.10">
    <property type="entry name" value="Tetracycline Repressor, domain 2"/>
    <property type="match status" value="1"/>
</dbReference>
<dbReference type="PRINTS" id="PR00455">
    <property type="entry name" value="HTHTETR"/>
</dbReference>
<dbReference type="InterPro" id="IPR009057">
    <property type="entry name" value="Homeodomain-like_sf"/>
</dbReference>
<keyword evidence="2 4" id="KW-0238">DNA-binding</keyword>
<dbReference type="Proteomes" id="UP000057820">
    <property type="component" value="Chromosome 1"/>
</dbReference>
<dbReference type="InterPro" id="IPR050109">
    <property type="entry name" value="HTH-type_TetR-like_transc_reg"/>
</dbReference>
<feature type="DNA-binding region" description="H-T-H motif" evidence="4">
    <location>
        <begin position="35"/>
        <end position="54"/>
    </location>
</feature>
<gene>
    <name evidence="6" type="primary">tetR_3</name>
    <name evidence="6" type="ORF">ERS450000_01456</name>
</gene>
<organism evidence="6 7">
    <name type="scientific">Nocardia farcinica</name>
    <dbReference type="NCBI Taxonomy" id="37329"/>
    <lineage>
        <taxon>Bacteria</taxon>
        <taxon>Bacillati</taxon>
        <taxon>Actinomycetota</taxon>
        <taxon>Actinomycetes</taxon>
        <taxon>Mycobacteriales</taxon>
        <taxon>Nocardiaceae</taxon>
        <taxon>Nocardia</taxon>
    </lineage>
</organism>
<dbReference type="PANTHER" id="PTHR30055">
    <property type="entry name" value="HTH-TYPE TRANSCRIPTIONAL REGULATOR RUTR"/>
    <property type="match status" value="1"/>
</dbReference>
<protein>
    <submittedName>
        <fullName evidence="6">Tetracycline repressor protein class D</fullName>
    </submittedName>
</protein>
<dbReference type="KEGG" id="nfr:ERS450000_01456"/>
<evidence type="ECO:0000256" key="4">
    <source>
        <dbReference type="PROSITE-ProRule" id="PRU00335"/>
    </source>
</evidence>
<name>A0A0H5NKL0_NOCFR</name>
<evidence type="ECO:0000256" key="2">
    <source>
        <dbReference type="ARBA" id="ARBA00023125"/>
    </source>
</evidence>
<keyword evidence="1" id="KW-0805">Transcription regulation</keyword>